<dbReference type="Pfam" id="PF10149">
    <property type="entry name" value="TM231"/>
    <property type="match status" value="1"/>
</dbReference>
<keyword evidence="14" id="KW-1185">Reference proteome</keyword>
<evidence type="ECO:0000256" key="6">
    <source>
        <dbReference type="ARBA" id="ARBA00022989"/>
    </source>
</evidence>
<evidence type="ECO:0000256" key="2">
    <source>
        <dbReference type="ARBA" id="ARBA00009082"/>
    </source>
</evidence>
<name>A0ABP1QG68_9HEXA</name>
<accession>A0ABP1QG68</accession>
<dbReference type="PANTHER" id="PTHR14605">
    <property type="entry name" value="CHST5 PROTEIN"/>
    <property type="match status" value="1"/>
</dbReference>
<keyword evidence="6 12" id="KW-1133">Transmembrane helix</keyword>
<keyword evidence="8 12" id="KW-0472">Membrane</keyword>
<organism evidence="13 14">
    <name type="scientific">Orchesella dallaii</name>
    <dbReference type="NCBI Taxonomy" id="48710"/>
    <lineage>
        <taxon>Eukaryota</taxon>
        <taxon>Metazoa</taxon>
        <taxon>Ecdysozoa</taxon>
        <taxon>Arthropoda</taxon>
        <taxon>Hexapoda</taxon>
        <taxon>Collembola</taxon>
        <taxon>Entomobryomorpha</taxon>
        <taxon>Entomobryoidea</taxon>
        <taxon>Orchesellidae</taxon>
        <taxon>Orchesellinae</taxon>
        <taxon>Orchesella</taxon>
    </lineage>
</organism>
<feature type="transmembrane region" description="Helical" evidence="12">
    <location>
        <begin position="270"/>
        <end position="289"/>
    </location>
</feature>
<keyword evidence="9" id="KW-0325">Glycoprotein</keyword>
<reference evidence="13 14" key="1">
    <citation type="submission" date="2024-08" db="EMBL/GenBank/DDBJ databases">
        <authorList>
            <person name="Cucini C."/>
            <person name="Frati F."/>
        </authorList>
    </citation>
    <scope>NUCLEOTIDE SEQUENCE [LARGE SCALE GENOMIC DNA]</scope>
</reference>
<comment type="similarity">
    <text evidence="2">Belongs to the TMEM231 family.</text>
</comment>
<evidence type="ECO:0000256" key="7">
    <source>
        <dbReference type="ARBA" id="ARBA00023069"/>
    </source>
</evidence>
<dbReference type="Proteomes" id="UP001642540">
    <property type="component" value="Unassembled WGS sequence"/>
</dbReference>
<evidence type="ECO:0000256" key="8">
    <source>
        <dbReference type="ARBA" id="ARBA00023136"/>
    </source>
</evidence>
<sequence>MPLFTTFTEPVRVKYVSTILSKATIFNVLIAVLTLVIPYLICYRMQGFWLILETFREQPHVMFKHQALAVLEVKNADGTPSNLIWTTFPGHRSMVDSKVFPFIRSREPDVNYDAVKDYLDIDVTFPLHKNESVFAAHIILLFEYKLKTFTNLEMESMIYAGYVAGYNGSSYEFTGDLSLVQKQPLWSRHYDNRFNNDVVPRHSLNSKDYSIAKIIKEYAARNVSTNLKNKYELWTTSGSSHTKEFSIIGKIMYTEESYQCWAGIWQMLKWAWIQYFCVFIVVYSILRAFQRTVYKARLFETVLVVPWEKRHVQMNF</sequence>
<comment type="caution">
    <text evidence="13">The sequence shown here is derived from an EMBL/GenBank/DDBJ whole genome shotgun (WGS) entry which is preliminary data.</text>
</comment>
<keyword evidence="4" id="KW-1003">Cell membrane</keyword>
<dbReference type="PANTHER" id="PTHR14605:SF1">
    <property type="entry name" value="TRANSMEMBRANE PROTEIN 231"/>
    <property type="match status" value="1"/>
</dbReference>
<keyword evidence="7" id="KW-0969">Cilium</keyword>
<evidence type="ECO:0000256" key="10">
    <source>
        <dbReference type="ARBA" id="ARBA00023273"/>
    </source>
</evidence>
<evidence type="ECO:0000256" key="1">
    <source>
        <dbReference type="ARBA" id="ARBA00004272"/>
    </source>
</evidence>
<comment type="subcellular location">
    <subcellularLocation>
        <location evidence="1">Cell projection</location>
        <location evidence="1">Cilium membrane</location>
        <topology evidence="1">Multi-pass membrane protein</topology>
    </subcellularLocation>
</comment>
<evidence type="ECO:0000313" key="14">
    <source>
        <dbReference type="Proteomes" id="UP001642540"/>
    </source>
</evidence>
<evidence type="ECO:0000313" key="13">
    <source>
        <dbReference type="EMBL" id="CAL8102151.1"/>
    </source>
</evidence>
<dbReference type="InterPro" id="IPR019306">
    <property type="entry name" value="TMEM231"/>
</dbReference>
<proteinExistence type="inferred from homology"/>
<evidence type="ECO:0000256" key="4">
    <source>
        <dbReference type="ARBA" id="ARBA00022475"/>
    </source>
</evidence>
<dbReference type="EMBL" id="CAXLJM020000033">
    <property type="protein sequence ID" value="CAL8102151.1"/>
    <property type="molecule type" value="Genomic_DNA"/>
</dbReference>
<keyword evidence="5 12" id="KW-0812">Transmembrane</keyword>
<evidence type="ECO:0000256" key="3">
    <source>
        <dbReference type="ARBA" id="ARBA00015087"/>
    </source>
</evidence>
<keyword evidence="10" id="KW-0966">Cell projection</keyword>
<comment type="function">
    <text evidence="11">Transmembrane component of the tectonic-like complex, a complex localized at the transition zone of primary cilia and acting as a barrier that prevents diffusion of transmembrane proteins between the cilia and plasma membranes. Required for ciliogenesis and sonic hedgehog/SHH signaling.</text>
</comment>
<evidence type="ECO:0000256" key="9">
    <source>
        <dbReference type="ARBA" id="ARBA00023180"/>
    </source>
</evidence>
<feature type="transmembrane region" description="Helical" evidence="12">
    <location>
        <begin position="20"/>
        <end position="41"/>
    </location>
</feature>
<gene>
    <name evidence="13" type="ORF">ODALV1_LOCUS11064</name>
</gene>
<evidence type="ECO:0000256" key="12">
    <source>
        <dbReference type="SAM" id="Phobius"/>
    </source>
</evidence>
<protein>
    <recommendedName>
        <fullName evidence="3">Transmembrane protein 231</fullName>
    </recommendedName>
</protein>
<evidence type="ECO:0000256" key="5">
    <source>
        <dbReference type="ARBA" id="ARBA00022692"/>
    </source>
</evidence>
<evidence type="ECO:0000256" key="11">
    <source>
        <dbReference type="ARBA" id="ARBA00024803"/>
    </source>
</evidence>